<dbReference type="Gene3D" id="3.40.720.10">
    <property type="entry name" value="Alkaline Phosphatase, subunit A"/>
    <property type="match status" value="1"/>
</dbReference>
<dbReference type="RefSeq" id="WP_008911599.1">
    <property type="nucleotide sequence ID" value="NZ_KB233222.1"/>
</dbReference>
<dbReference type="InterPro" id="IPR010045">
    <property type="entry name" value="DeoB"/>
</dbReference>
<dbReference type="PATRIC" id="fig|1141662.3.peg.1597"/>
<dbReference type="HOGENOM" id="CLU_053861_1_0_6"/>
<dbReference type="Pfam" id="PF01676">
    <property type="entry name" value="Metalloenzyme"/>
    <property type="match status" value="1"/>
</dbReference>
<dbReference type="PANTHER" id="PTHR21110:SF0">
    <property type="entry name" value="PHOSPHOPENTOMUTASE"/>
    <property type="match status" value="1"/>
</dbReference>
<dbReference type="GO" id="GO:0008973">
    <property type="term" value="F:phosphopentomutase activity"/>
    <property type="evidence" value="ECO:0007669"/>
    <property type="project" value="InterPro"/>
</dbReference>
<sequence length="412" mass="45107">MAKFLVLVIDSFGVGYMDDVPLVRSQDIGANTCGHIFECKPDLQLPTLEKLGIVNTLGFKVNNIGFSNVANTGTADLQHDGGDTFMGHQEIMGTRPKMPLRIPFSAVLADVEAALLEAGYRVSRKGDEPLQYLCVNQHVAIGDNLEADLGQVFNITANLTEISFDTVRKIGLIVRQNVKVDRVIAFGGLMSSSQQIHDAVEKKEGRYIGINTPKSGAYDNGFQVIHMGYGVDSQNQVPEKLAKKEIQTVLIGKVADIVENSYGTNYKNLVDSQTILDLTFDEMRKAGSRFICTNIQETDLSGHAQSVERYADCLVIVDNNLARIIDVMTSEDCLVVMADHGNDPTIGHSKHTREKVPLLVYQPGIQGVNLGHRATLSDVGATVCDFFHAEPPQNGTSFLPLMQARQQGKEDE</sequence>
<organism evidence="5 6">
    <name type="scientific">Providencia burhodogranariea DSM 19968</name>
    <dbReference type="NCBI Taxonomy" id="1141662"/>
    <lineage>
        <taxon>Bacteria</taxon>
        <taxon>Pseudomonadati</taxon>
        <taxon>Pseudomonadota</taxon>
        <taxon>Gammaproteobacteria</taxon>
        <taxon>Enterobacterales</taxon>
        <taxon>Morganellaceae</taxon>
        <taxon>Providencia</taxon>
    </lineage>
</organism>
<dbReference type="SUPFAM" id="SSF53649">
    <property type="entry name" value="Alkaline phosphatase-like"/>
    <property type="match status" value="1"/>
</dbReference>
<feature type="domain" description="Metalloenzyme" evidence="4">
    <location>
        <begin position="3"/>
        <end position="390"/>
    </location>
</feature>
<dbReference type="OrthoDB" id="9769930at2"/>
<dbReference type="PIRSF" id="PIRSF001491">
    <property type="entry name" value="Ppentomutase"/>
    <property type="match status" value="1"/>
</dbReference>
<proteinExistence type="inferred from homology"/>
<evidence type="ECO:0000313" key="6">
    <source>
        <dbReference type="Proteomes" id="UP000009336"/>
    </source>
</evidence>
<dbReference type="InterPro" id="IPR017850">
    <property type="entry name" value="Alkaline_phosphatase_core_sf"/>
</dbReference>
<dbReference type="STRING" id="1141662.OOA_07882"/>
<gene>
    <name evidence="5" type="ORF">OOA_07882</name>
</gene>
<dbReference type="CDD" id="cd16009">
    <property type="entry name" value="PPM"/>
    <property type="match status" value="1"/>
</dbReference>
<dbReference type="InterPro" id="IPR006124">
    <property type="entry name" value="Metalloenzyme"/>
</dbReference>
<dbReference type="AlphaFoldDB" id="K8WNF8"/>
<keyword evidence="6" id="KW-1185">Reference proteome</keyword>
<protein>
    <submittedName>
        <fullName evidence="5">Putative mutase</fullName>
    </submittedName>
</protein>
<evidence type="ECO:0000256" key="3">
    <source>
        <dbReference type="ARBA" id="ARBA00023211"/>
    </source>
</evidence>
<comment type="similarity">
    <text evidence="1">Belongs to the phosphopentomutase family.</text>
</comment>
<dbReference type="GO" id="GO:0009117">
    <property type="term" value="P:nucleotide metabolic process"/>
    <property type="evidence" value="ECO:0007669"/>
    <property type="project" value="InterPro"/>
</dbReference>
<dbReference type="EMBL" id="AKKL01000021">
    <property type="protein sequence ID" value="EKT62153.1"/>
    <property type="molecule type" value="Genomic_DNA"/>
</dbReference>
<evidence type="ECO:0000259" key="4">
    <source>
        <dbReference type="Pfam" id="PF01676"/>
    </source>
</evidence>
<dbReference type="eggNOG" id="COG1015">
    <property type="taxonomic scope" value="Bacteria"/>
</dbReference>
<dbReference type="Gene3D" id="3.30.70.1250">
    <property type="entry name" value="Phosphopentomutase"/>
    <property type="match status" value="1"/>
</dbReference>
<dbReference type="NCBIfam" id="NF009049">
    <property type="entry name" value="PRK12383.1"/>
    <property type="match status" value="1"/>
</dbReference>
<evidence type="ECO:0000256" key="1">
    <source>
        <dbReference type="ARBA" id="ARBA00010373"/>
    </source>
</evidence>
<name>K8WNF8_9GAMM</name>
<keyword evidence="2" id="KW-0479">Metal-binding</keyword>
<dbReference type="PANTHER" id="PTHR21110">
    <property type="entry name" value="PHOSPHOPENTOMUTASE"/>
    <property type="match status" value="1"/>
</dbReference>
<evidence type="ECO:0000256" key="2">
    <source>
        <dbReference type="ARBA" id="ARBA00022723"/>
    </source>
</evidence>
<evidence type="ECO:0000313" key="5">
    <source>
        <dbReference type="EMBL" id="EKT62153.1"/>
    </source>
</evidence>
<dbReference type="InterPro" id="IPR024052">
    <property type="entry name" value="Phosphopentomutase_DeoB_cap_sf"/>
</dbReference>
<accession>K8WNF8</accession>
<reference evidence="5 6" key="1">
    <citation type="journal article" date="2012" name="BMC Genomics">
        <title>Comparative genomics of bacteria in the genus Providencia isolated from wild Drosophila melanogaster.</title>
        <authorList>
            <person name="Galac M.R."/>
            <person name="Lazzaro B.P."/>
        </authorList>
    </citation>
    <scope>NUCLEOTIDE SEQUENCE [LARGE SCALE GENOMIC DNA]</scope>
    <source>
        <strain evidence="5 6">DSM 19968</strain>
    </source>
</reference>
<dbReference type="Proteomes" id="UP000009336">
    <property type="component" value="Unassembled WGS sequence"/>
</dbReference>
<keyword evidence="3" id="KW-0464">Manganese</keyword>
<dbReference type="GO" id="GO:0005829">
    <property type="term" value="C:cytosol"/>
    <property type="evidence" value="ECO:0007669"/>
    <property type="project" value="TreeGrafter"/>
</dbReference>
<comment type="caution">
    <text evidence="5">The sequence shown here is derived from an EMBL/GenBank/DDBJ whole genome shotgun (WGS) entry which is preliminary data.</text>
</comment>
<dbReference type="GO" id="GO:0043094">
    <property type="term" value="P:metabolic compound salvage"/>
    <property type="evidence" value="ECO:0007669"/>
    <property type="project" value="InterPro"/>
</dbReference>
<dbReference type="GO" id="GO:0000287">
    <property type="term" value="F:magnesium ion binding"/>
    <property type="evidence" value="ECO:0007669"/>
    <property type="project" value="InterPro"/>
</dbReference>